<feature type="repeat" description="TPR" evidence="5">
    <location>
        <begin position="155"/>
        <end position="188"/>
    </location>
</feature>
<keyword evidence="4 5" id="KW-0802">TPR repeat</keyword>
<dbReference type="PANTHER" id="PTHR22904">
    <property type="entry name" value="TPR REPEAT CONTAINING PROTEIN"/>
    <property type="match status" value="1"/>
</dbReference>
<dbReference type="Pfam" id="PF13181">
    <property type="entry name" value="TPR_8"/>
    <property type="match status" value="1"/>
</dbReference>
<sequence>MSDQAAADALKLKGNEAYKARDFDKAVELYDQAWNTHKDITYLNNLADLPAHDLHDLTPFTAVYFEQADYDKCIQTCEKAVDEGRDMRADYKLIAKAFGRIGTAYLKKDDFNNAIKFFNKSLTEHRTPDILAKLKDAEKTKAERERLAYIDPEKADAARELGNTAFKSGDFAGSVAHYAESIKRNPSDARGYTNRAAALTKLLALPEALKDAEKAIEVQPDFVKGYIRKSHVLFAMKEYSKALAAIEQADAKDVDRKHTTEIASQFRKVNIADAQSRAGETDEQTYARAMRDPEIQSIMSDPAFQMILQQAQNDPPSLQAHMQRNEDVRLKVEKLVRAGIIKTGTR</sequence>
<dbReference type="FunFam" id="1.25.40.10:FF:000010">
    <property type="entry name" value="Stress-induced phosphoprotein 1"/>
    <property type="match status" value="1"/>
</dbReference>
<accession>A0A2X0MPR2</accession>
<dbReference type="STRING" id="289078.A0A2X0MPR2"/>
<dbReference type="Gene3D" id="1.25.40.10">
    <property type="entry name" value="Tetratricopeptide repeat domain"/>
    <property type="match status" value="2"/>
</dbReference>
<dbReference type="EMBL" id="FMWP01000088">
    <property type="protein sequence ID" value="SCZ96300.1"/>
    <property type="molecule type" value="Genomic_DNA"/>
</dbReference>
<dbReference type="SMART" id="SM00028">
    <property type="entry name" value="TPR"/>
    <property type="match status" value="5"/>
</dbReference>
<dbReference type="Pfam" id="PF17830">
    <property type="entry name" value="STI1-HOP_DP"/>
    <property type="match status" value="1"/>
</dbReference>
<organism evidence="7 8">
    <name type="scientific">Microbotryum saponariae</name>
    <dbReference type="NCBI Taxonomy" id="289078"/>
    <lineage>
        <taxon>Eukaryota</taxon>
        <taxon>Fungi</taxon>
        <taxon>Dikarya</taxon>
        <taxon>Basidiomycota</taxon>
        <taxon>Pucciniomycotina</taxon>
        <taxon>Microbotryomycetes</taxon>
        <taxon>Microbotryales</taxon>
        <taxon>Microbotryaceae</taxon>
        <taxon>Microbotryum</taxon>
    </lineage>
</organism>
<dbReference type="GO" id="GO:0005737">
    <property type="term" value="C:cytoplasm"/>
    <property type="evidence" value="ECO:0007669"/>
    <property type="project" value="UniProtKB-SubCell"/>
</dbReference>
<gene>
    <name evidence="7" type="ORF">BZ3500_MVSOF-1268-A1-R1_CHR8-2G10102</name>
</gene>
<dbReference type="OrthoDB" id="2423701at2759"/>
<feature type="repeat" description="TPR" evidence="5">
    <location>
        <begin position="95"/>
        <end position="128"/>
    </location>
</feature>
<dbReference type="InterPro" id="IPR019734">
    <property type="entry name" value="TPR_rpt"/>
</dbReference>
<dbReference type="FunFam" id="1.10.260.100:FF:000002">
    <property type="entry name" value="Stress-induced-phosphoprotein 1 (Hsp70/Hsp90-organizing)"/>
    <property type="match status" value="1"/>
</dbReference>
<dbReference type="PROSITE" id="PS50005">
    <property type="entry name" value="TPR"/>
    <property type="match status" value="2"/>
</dbReference>
<name>A0A2X0MPR2_9BASI</name>
<dbReference type="AlphaFoldDB" id="A0A2X0MPR2"/>
<proteinExistence type="predicted"/>
<dbReference type="GO" id="GO:0051879">
    <property type="term" value="F:Hsp90 protein binding"/>
    <property type="evidence" value="ECO:0007669"/>
    <property type="project" value="TreeGrafter"/>
</dbReference>
<evidence type="ECO:0000256" key="4">
    <source>
        <dbReference type="ARBA" id="ARBA00022803"/>
    </source>
</evidence>
<evidence type="ECO:0000256" key="5">
    <source>
        <dbReference type="PROSITE-ProRule" id="PRU00339"/>
    </source>
</evidence>
<evidence type="ECO:0000313" key="8">
    <source>
        <dbReference type="Proteomes" id="UP000249723"/>
    </source>
</evidence>
<dbReference type="Proteomes" id="UP000249723">
    <property type="component" value="Unassembled WGS sequence"/>
</dbReference>
<dbReference type="InterPro" id="IPR041243">
    <property type="entry name" value="STI1/HOP_DP"/>
</dbReference>
<evidence type="ECO:0000313" key="7">
    <source>
        <dbReference type="EMBL" id="SCZ96300.1"/>
    </source>
</evidence>
<keyword evidence="3" id="KW-0677">Repeat</keyword>
<dbReference type="Gene3D" id="1.10.260.100">
    <property type="match status" value="1"/>
</dbReference>
<evidence type="ECO:0000256" key="3">
    <source>
        <dbReference type="ARBA" id="ARBA00022737"/>
    </source>
</evidence>
<keyword evidence="8" id="KW-1185">Reference proteome</keyword>
<dbReference type="InterPro" id="IPR011990">
    <property type="entry name" value="TPR-like_helical_dom_sf"/>
</dbReference>
<comment type="subcellular location">
    <subcellularLocation>
        <location evidence="1">Cytoplasm</location>
    </subcellularLocation>
</comment>
<dbReference type="PANTHER" id="PTHR22904:SF523">
    <property type="entry name" value="STRESS-INDUCED-PHOSPHOPROTEIN 1"/>
    <property type="match status" value="1"/>
</dbReference>
<dbReference type="SUPFAM" id="SSF48452">
    <property type="entry name" value="TPR-like"/>
    <property type="match status" value="2"/>
</dbReference>
<reference evidence="8" key="1">
    <citation type="submission" date="2016-10" db="EMBL/GenBank/DDBJ databases">
        <authorList>
            <person name="Jeantristanb JTB J.-T."/>
            <person name="Ricardo R."/>
        </authorList>
    </citation>
    <scope>NUCLEOTIDE SEQUENCE [LARGE SCALE GENOMIC DNA]</scope>
</reference>
<evidence type="ECO:0000259" key="6">
    <source>
        <dbReference type="Pfam" id="PF17830"/>
    </source>
</evidence>
<feature type="domain" description="STI1/HOP DP" evidence="6">
    <location>
        <begin position="282"/>
        <end position="336"/>
    </location>
</feature>
<keyword evidence="2" id="KW-0963">Cytoplasm</keyword>
<evidence type="ECO:0000256" key="1">
    <source>
        <dbReference type="ARBA" id="ARBA00004496"/>
    </source>
</evidence>
<evidence type="ECO:0000256" key="2">
    <source>
        <dbReference type="ARBA" id="ARBA00022490"/>
    </source>
</evidence>
<protein>
    <submittedName>
        <fullName evidence="7">BZ3500_MvSof-1268-A1-R1_Chr8-2g10102 protein</fullName>
    </submittedName>
</protein>
<dbReference type="Pfam" id="PF13432">
    <property type="entry name" value="TPR_16"/>
    <property type="match status" value="1"/>
</dbReference>